<organism evidence="1">
    <name type="scientific">marine metagenome</name>
    <dbReference type="NCBI Taxonomy" id="408172"/>
    <lineage>
        <taxon>unclassified sequences</taxon>
        <taxon>metagenomes</taxon>
        <taxon>ecological metagenomes</taxon>
    </lineage>
</organism>
<reference evidence="1" key="1">
    <citation type="submission" date="2018-05" db="EMBL/GenBank/DDBJ databases">
        <authorList>
            <person name="Lanie J.A."/>
            <person name="Ng W.-L."/>
            <person name="Kazmierczak K.M."/>
            <person name="Andrzejewski T.M."/>
            <person name="Davidsen T.M."/>
            <person name="Wayne K.J."/>
            <person name="Tettelin H."/>
            <person name="Glass J.I."/>
            <person name="Rusch D."/>
            <person name="Podicherti R."/>
            <person name="Tsui H.-C.T."/>
            <person name="Winkler M.E."/>
        </authorList>
    </citation>
    <scope>NUCLEOTIDE SEQUENCE</scope>
</reference>
<gene>
    <name evidence="1" type="ORF">METZ01_LOCUS267984</name>
</gene>
<protein>
    <submittedName>
        <fullName evidence="1">Uncharacterized protein</fullName>
    </submittedName>
</protein>
<dbReference type="EMBL" id="UINC01076197">
    <property type="protein sequence ID" value="SVC15130.1"/>
    <property type="molecule type" value="Genomic_DNA"/>
</dbReference>
<proteinExistence type="predicted"/>
<accession>A0A382JSQ4</accession>
<evidence type="ECO:0000313" key="1">
    <source>
        <dbReference type="EMBL" id="SVC15130.1"/>
    </source>
</evidence>
<sequence>MHRLDADLRVIKMKRMKTKPLVVFMLLATTAAVCTGAEPTKATNTEKWEIKTSAGKIPEGWEPFGYDYNDKQDPFLLRRKTDNWNDKQQWQIKTSSGKIPVGWEPFGYDSNDKQDPFLLRRRTSDKWDYEAYLKENPGIAKASKNGKIPKEKLIDGVKLSAEEKAPMEEGQKWEVKTSTGKKGFFGFGNLEFGAGWEPFAYDSNDEFDPFLLRRTSGNWDNKQKWKVKTSSGKIIWAQKTVEFEVGWEPFAYDSNDKYDPFLLRRSTSDKWDEKQKWEIKTSSGRRIPAGWEPFAYDSNDKFDPFLLRRRIK</sequence>
<name>A0A382JSQ4_9ZZZZ</name>
<dbReference type="AlphaFoldDB" id="A0A382JSQ4"/>